<feature type="transmembrane region" description="Helical" evidence="5">
    <location>
        <begin position="271"/>
        <end position="290"/>
    </location>
</feature>
<sequence>MDVSTRMILAGCYIIFAPFIIGLLEGCDRKISARMQGRRGPSVLQPFYDLKKLFEKEFLTANKMQLFMIRSYLCFIILSGILFFGGFDLLLVVFALSTSAMFLILASTTTHSPFSSQGTHRELVQIMACEPMELLVAVGFYLATATFNVSDIVMNSDFARVIMLPGFFVGFVFILTIKFRKSPFDISTSHHAHQEVVKGVTSEMVGKEYGMVTLAEWYENAILYGIVALFFLNSNPLSVIWAIVAILAVWFLEILIDNTSARVKWQLMLKLAWGVTIIAAGMNLFLLEIIRGNLR</sequence>
<feature type="transmembrane region" description="Helical" evidence="5">
    <location>
        <begin position="6"/>
        <end position="24"/>
    </location>
</feature>
<reference evidence="6 7" key="1">
    <citation type="submission" date="2016-10" db="EMBL/GenBank/DDBJ databases">
        <authorList>
            <person name="de Groot N.N."/>
        </authorList>
    </citation>
    <scope>NUCLEOTIDE SEQUENCE [LARGE SCALE GENOMIC DNA]</scope>
    <source>
        <strain evidence="6 7">DSM 10317</strain>
    </source>
</reference>
<dbReference type="InterPro" id="IPR001694">
    <property type="entry name" value="NADH_UbQ_OxRdtase_su1/FPO"/>
</dbReference>
<keyword evidence="2 5" id="KW-0812">Transmembrane</keyword>
<dbReference type="AlphaFoldDB" id="A0A1G5S2U5"/>
<comment type="subcellular location">
    <subcellularLocation>
        <location evidence="1">Membrane</location>
        <topology evidence="1">Multi-pass membrane protein</topology>
    </subcellularLocation>
</comment>
<organism evidence="6 7">
    <name type="scientific">Pseudobutyrivibrio xylanivorans</name>
    <dbReference type="NCBI Taxonomy" id="185007"/>
    <lineage>
        <taxon>Bacteria</taxon>
        <taxon>Bacillati</taxon>
        <taxon>Bacillota</taxon>
        <taxon>Clostridia</taxon>
        <taxon>Lachnospirales</taxon>
        <taxon>Lachnospiraceae</taxon>
        <taxon>Pseudobutyrivibrio</taxon>
    </lineage>
</organism>
<dbReference type="RefSeq" id="WP_028246019.1">
    <property type="nucleotide sequence ID" value="NZ_FMWK01000012.1"/>
</dbReference>
<evidence type="ECO:0000313" key="7">
    <source>
        <dbReference type="Proteomes" id="UP000199428"/>
    </source>
</evidence>
<proteinExistence type="predicted"/>
<evidence type="ECO:0000256" key="4">
    <source>
        <dbReference type="ARBA" id="ARBA00023136"/>
    </source>
</evidence>
<evidence type="ECO:0000256" key="1">
    <source>
        <dbReference type="ARBA" id="ARBA00004141"/>
    </source>
</evidence>
<evidence type="ECO:0000256" key="2">
    <source>
        <dbReference type="ARBA" id="ARBA00022692"/>
    </source>
</evidence>
<dbReference type="PANTHER" id="PTHR43359">
    <property type="entry name" value="FORMATE HYDROGENLYASE SUBUNIT 4"/>
    <property type="match status" value="1"/>
</dbReference>
<feature type="transmembrane region" description="Helical" evidence="5">
    <location>
        <begin position="66"/>
        <end position="84"/>
    </location>
</feature>
<dbReference type="GO" id="GO:0005886">
    <property type="term" value="C:plasma membrane"/>
    <property type="evidence" value="ECO:0007669"/>
    <property type="project" value="TreeGrafter"/>
</dbReference>
<accession>A0A1G5S2U5</accession>
<feature type="transmembrane region" description="Helical" evidence="5">
    <location>
        <begin position="123"/>
        <end position="143"/>
    </location>
</feature>
<name>A0A1G5S2U5_PSEXY</name>
<gene>
    <name evidence="6" type="ORF">SAMN02910350_02101</name>
</gene>
<dbReference type="InterPro" id="IPR052561">
    <property type="entry name" value="ComplexI_Subunit1"/>
</dbReference>
<evidence type="ECO:0000313" key="6">
    <source>
        <dbReference type="EMBL" id="SCZ80071.1"/>
    </source>
</evidence>
<dbReference type="Pfam" id="PF00146">
    <property type="entry name" value="NADHdh"/>
    <property type="match status" value="1"/>
</dbReference>
<feature type="transmembrane region" description="Helical" evidence="5">
    <location>
        <begin position="158"/>
        <end position="177"/>
    </location>
</feature>
<protein>
    <submittedName>
        <fullName evidence="6">Ech hydrogenase subunit B</fullName>
    </submittedName>
</protein>
<dbReference type="EMBL" id="FMWK01000012">
    <property type="protein sequence ID" value="SCZ80071.1"/>
    <property type="molecule type" value="Genomic_DNA"/>
</dbReference>
<feature type="transmembrane region" description="Helical" evidence="5">
    <location>
        <begin position="221"/>
        <end position="251"/>
    </location>
</feature>
<dbReference type="PANTHER" id="PTHR43359:SF1">
    <property type="entry name" value="FORMATE HYDROGENLYASE SUBUNIT 4-RELATED"/>
    <property type="match status" value="1"/>
</dbReference>
<keyword evidence="3 5" id="KW-1133">Transmembrane helix</keyword>
<evidence type="ECO:0000256" key="3">
    <source>
        <dbReference type="ARBA" id="ARBA00022989"/>
    </source>
</evidence>
<keyword evidence="4 5" id="KW-0472">Membrane</keyword>
<dbReference type="Proteomes" id="UP000199428">
    <property type="component" value="Unassembled WGS sequence"/>
</dbReference>
<evidence type="ECO:0000256" key="5">
    <source>
        <dbReference type="SAM" id="Phobius"/>
    </source>
</evidence>